<dbReference type="Pfam" id="PF02463">
    <property type="entry name" value="SMC_N"/>
    <property type="match status" value="1"/>
</dbReference>
<dbReference type="GO" id="GO:0006260">
    <property type="term" value="P:DNA replication"/>
    <property type="evidence" value="ECO:0007669"/>
    <property type="project" value="UniProtKB-UniRule"/>
</dbReference>
<dbReference type="InterPro" id="IPR024704">
    <property type="entry name" value="SMC"/>
</dbReference>
<feature type="coiled-coil region" evidence="7">
    <location>
        <begin position="282"/>
        <end position="369"/>
    </location>
</feature>
<organism evidence="10 11">
    <name type="scientific">Maricaulis salignorans</name>
    <dbReference type="NCBI Taxonomy" id="144026"/>
    <lineage>
        <taxon>Bacteria</taxon>
        <taxon>Pseudomonadati</taxon>
        <taxon>Pseudomonadota</taxon>
        <taxon>Alphaproteobacteria</taxon>
        <taxon>Maricaulales</taxon>
        <taxon>Maricaulaceae</taxon>
        <taxon>Maricaulis</taxon>
    </lineage>
</organism>
<comment type="similarity">
    <text evidence="7">Belongs to the SMC family.</text>
</comment>
<gene>
    <name evidence="7" type="primary">smc</name>
    <name evidence="10" type="ORF">SAMN04488568_10749</name>
</gene>
<dbReference type="FunFam" id="3.40.50.300:FF:000901">
    <property type="entry name" value="Chromosome partition protein Smc"/>
    <property type="match status" value="1"/>
</dbReference>
<protein>
    <recommendedName>
        <fullName evidence="7">Chromosome partition protein Smc</fullName>
    </recommendedName>
</protein>
<feature type="coiled-coil region" evidence="7">
    <location>
        <begin position="945"/>
        <end position="986"/>
    </location>
</feature>
<feature type="domain" description="RecF/RecN/SMC N-terminal" evidence="9">
    <location>
        <begin position="4"/>
        <end position="1131"/>
    </location>
</feature>
<feature type="compositionally biased region" description="Basic and acidic residues" evidence="8">
    <location>
        <begin position="875"/>
        <end position="900"/>
    </location>
</feature>
<dbReference type="GO" id="GO:0007059">
    <property type="term" value="P:chromosome segregation"/>
    <property type="evidence" value="ECO:0007669"/>
    <property type="project" value="UniProtKB-UniRule"/>
</dbReference>
<dbReference type="EMBL" id="FNHG01000007">
    <property type="protein sequence ID" value="SDM23431.1"/>
    <property type="molecule type" value="Genomic_DNA"/>
</dbReference>
<evidence type="ECO:0000256" key="6">
    <source>
        <dbReference type="ARBA" id="ARBA00023125"/>
    </source>
</evidence>
<dbReference type="SUPFAM" id="SSF75553">
    <property type="entry name" value="Smc hinge domain"/>
    <property type="match status" value="1"/>
</dbReference>
<dbReference type="InterPro" id="IPR003395">
    <property type="entry name" value="RecF/RecN/SMC_N"/>
</dbReference>
<dbReference type="GO" id="GO:0005737">
    <property type="term" value="C:cytoplasm"/>
    <property type="evidence" value="ECO:0007669"/>
    <property type="project" value="UniProtKB-SubCell"/>
</dbReference>
<dbReference type="HAMAP" id="MF_01894">
    <property type="entry name" value="Smc_prok"/>
    <property type="match status" value="1"/>
</dbReference>
<feature type="region of interest" description="Disordered" evidence="8">
    <location>
        <begin position="836"/>
        <end position="932"/>
    </location>
</feature>
<comment type="subcellular location">
    <subcellularLocation>
        <location evidence="1 7">Cytoplasm</location>
    </subcellularLocation>
</comment>
<evidence type="ECO:0000256" key="8">
    <source>
        <dbReference type="SAM" id="MobiDB-lite"/>
    </source>
</evidence>
<evidence type="ECO:0000256" key="7">
    <source>
        <dbReference type="HAMAP-Rule" id="MF_01894"/>
    </source>
</evidence>
<proteinExistence type="inferred from homology"/>
<dbReference type="CDD" id="cd03278">
    <property type="entry name" value="ABC_SMC_barmotin"/>
    <property type="match status" value="1"/>
</dbReference>
<reference evidence="10 11" key="1">
    <citation type="submission" date="2016-10" db="EMBL/GenBank/DDBJ databases">
        <authorList>
            <person name="de Groot N.N."/>
        </authorList>
    </citation>
    <scope>NUCLEOTIDE SEQUENCE [LARGE SCALE GENOMIC DNA]</scope>
    <source>
        <strain evidence="10 11">DSM 16077</strain>
    </source>
</reference>
<dbReference type="Gene3D" id="3.40.50.300">
    <property type="entry name" value="P-loop containing nucleotide triphosphate hydrolases"/>
    <property type="match status" value="2"/>
</dbReference>
<dbReference type="PANTHER" id="PTHR43977">
    <property type="entry name" value="STRUCTURAL MAINTENANCE OF CHROMOSOMES PROTEIN 3"/>
    <property type="match status" value="1"/>
</dbReference>
<evidence type="ECO:0000313" key="11">
    <source>
        <dbReference type="Proteomes" id="UP000199759"/>
    </source>
</evidence>
<dbReference type="GO" id="GO:0003677">
    <property type="term" value="F:DNA binding"/>
    <property type="evidence" value="ECO:0007669"/>
    <property type="project" value="UniProtKB-UniRule"/>
</dbReference>
<comment type="subunit">
    <text evidence="7">Homodimer.</text>
</comment>
<feature type="coiled-coil region" evidence="7">
    <location>
        <begin position="697"/>
        <end position="772"/>
    </location>
</feature>
<keyword evidence="3 7" id="KW-0547">Nucleotide-binding</keyword>
<dbReference type="InterPro" id="IPR036277">
    <property type="entry name" value="SMC_hinge_sf"/>
</dbReference>
<dbReference type="PIRSF" id="PIRSF005719">
    <property type="entry name" value="SMC"/>
    <property type="match status" value="1"/>
</dbReference>
<name>A0A1G9RJV3_9PROT</name>
<dbReference type="OrthoDB" id="9808768at2"/>
<dbReference type="InterPro" id="IPR011890">
    <property type="entry name" value="SMC_prok"/>
</dbReference>
<keyword evidence="6 7" id="KW-0238">DNA-binding</keyword>
<dbReference type="AlphaFoldDB" id="A0A1G9RJV3"/>
<evidence type="ECO:0000256" key="1">
    <source>
        <dbReference type="ARBA" id="ARBA00004496"/>
    </source>
</evidence>
<dbReference type="GO" id="GO:0005694">
    <property type="term" value="C:chromosome"/>
    <property type="evidence" value="ECO:0007669"/>
    <property type="project" value="InterPro"/>
</dbReference>
<dbReference type="RefSeq" id="WP_091769199.1">
    <property type="nucleotide sequence ID" value="NZ_FNHG01000007.1"/>
</dbReference>
<sequence length="1148" mass="123947">MKFTQLRLTGFKSFVDPTELRIDPGLTGVIGPNGCGKSNLLEALRWVMGATSAKSLRGGGMEDVIFSGTDNRPARNHAEVLLTVDNSDKLAPARFNDAASLDVSRRITRGAGSAYKINGEEVRAKDVQLLFADAGTGANSAALVRQGQISELIAAKPENRRRILEEAAGVAGLRARRHEAELRLRGAETNLDRLQEVIDEIGSRHASLQKQARQAARYRKLSASIRTLEATVWLNRWRAAASLVEESEAILVDKRESAETATAAASEARIQAEILAAMREPARLKEAEAAAALRNLERERDRIERDAADVQRTIASLESRLDELASAAGREQHIVDDATASRDQAAKEVERLEAEMAREKTSLAGAEAAALDADTQRRSKEALLDTKAGDAAARQAALESARRDAERLAARLGQIDREIEAAARERETLLASSALSELEAAEAALRTSETAHETAKAALNTAELARQDAEAEQQLAIEAWRELSTERDSLTHEAATIERLLASALQENVSPALDAVRARPGYEHALAAALGDDLDASLDESAARHWHKTDCHAEALPGGCVPLSDHVEAPAALRARLDAVGVIKPEKAAAAAAKLKPGQRLVTREGDLWRWDGLVARADAPSAAVARLEQRNRLDAVGEALAASEAEFAAATTRRDTAQSGLTAARQAEQSARAAIAPAERAIRDAQTRITGLRESAARASARADALGERLERLALEAADGKTALAAAQAVVETAARAGEDHAALERARESAENARRAAADARAALESVRRESELRRQRHLAARRDRDAWAERCQAAAERIEQIAGQISDTQAALEQAIARPETLQQSLHALTDRLESAARTASEAREAAAGTEDQLKAAESAARSAENAASAAREGRAAAEARLGSARDRLSETTERLQDATGEDPAALSRRVTDEDIDSPGSGDVERRLDEARQARDRLGAVNLRADEEAEELAKRVEEMSRERDDLLAAIDRLRKAVDQLSREGRARLLEAFDVVDAHFRTLFATLFEGGHAELRLTENDDPLEAGLEIFACPPGKKMETMSLMSGGEQALTASALIFAVFLSNPAPVCVLDEVDAPLDDANVDRYCRMLNEMRRMTDTRFLVITHNPLTMSRMDRLYGVTMSERGVSQLVSVDLVGAEQLVAAE</sequence>
<feature type="coiled-coil region" evidence="7">
    <location>
        <begin position="398"/>
        <end position="507"/>
    </location>
</feature>
<dbReference type="NCBIfam" id="TIGR02168">
    <property type="entry name" value="SMC_prok_B"/>
    <property type="match status" value="1"/>
</dbReference>
<dbReference type="GO" id="GO:0005524">
    <property type="term" value="F:ATP binding"/>
    <property type="evidence" value="ECO:0007669"/>
    <property type="project" value="UniProtKB-UniRule"/>
</dbReference>
<evidence type="ECO:0000259" key="9">
    <source>
        <dbReference type="Pfam" id="PF02463"/>
    </source>
</evidence>
<dbReference type="GO" id="GO:0016887">
    <property type="term" value="F:ATP hydrolysis activity"/>
    <property type="evidence" value="ECO:0007669"/>
    <property type="project" value="InterPro"/>
</dbReference>
<dbReference type="GO" id="GO:0007062">
    <property type="term" value="P:sister chromatid cohesion"/>
    <property type="evidence" value="ECO:0007669"/>
    <property type="project" value="InterPro"/>
</dbReference>
<keyword evidence="5 7" id="KW-0175">Coiled coil</keyword>
<evidence type="ECO:0000256" key="4">
    <source>
        <dbReference type="ARBA" id="ARBA00022840"/>
    </source>
</evidence>
<keyword evidence="11" id="KW-1185">Reference proteome</keyword>
<evidence type="ECO:0000256" key="2">
    <source>
        <dbReference type="ARBA" id="ARBA00022490"/>
    </source>
</evidence>
<accession>A0A1G9RJV3</accession>
<feature type="coiled-coil region" evidence="7">
    <location>
        <begin position="170"/>
        <end position="211"/>
    </location>
</feature>
<dbReference type="Proteomes" id="UP000199759">
    <property type="component" value="Unassembled WGS sequence"/>
</dbReference>
<evidence type="ECO:0000256" key="3">
    <source>
        <dbReference type="ARBA" id="ARBA00022741"/>
    </source>
</evidence>
<dbReference type="GO" id="GO:0030261">
    <property type="term" value="P:chromosome condensation"/>
    <property type="evidence" value="ECO:0007669"/>
    <property type="project" value="InterPro"/>
</dbReference>
<feature type="compositionally biased region" description="Low complexity" evidence="8">
    <location>
        <begin position="849"/>
        <end position="874"/>
    </location>
</feature>
<feature type="compositionally biased region" description="Basic and acidic residues" evidence="8">
    <location>
        <begin position="836"/>
        <end position="848"/>
    </location>
</feature>
<keyword evidence="2 7" id="KW-0963">Cytoplasm</keyword>
<comment type="function">
    <text evidence="7">Required for chromosome condensation and partitioning.</text>
</comment>
<feature type="binding site" evidence="7">
    <location>
        <begin position="32"/>
        <end position="39"/>
    </location>
    <ligand>
        <name>ATP</name>
        <dbReference type="ChEBI" id="CHEBI:30616"/>
    </ligand>
</feature>
<dbReference type="STRING" id="144026.SAMN04488568_10749"/>
<keyword evidence="4 7" id="KW-0067">ATP-binding</keyword>
<dbReference type="SUPFAM" id="SSF57997">
    <property type="entry name" value="Tropomyosin"/>
    <property type="match status" value="1"/>
</dbReference>
<comment type="domain">
    <text evidence="7">Contains large globular domains required for ATP hydrolysis at each terminus and a third globular domain forming a flexible hinge near the middle of the molecule. These domains are separated by coiled-coil structures.</text>
</comment>
<dbReference type="InterPro" id="IPR027417">
    <property type="entry name" value="P-loop_NTPase"/>
</dbReference>
<evidence type="ECO:0000256" key="5">
    <source>
        <dbReference type="ARBA" id="ARBA00023054"/>
    </source>
</evidence>
<evidence type="ECO:0000313" key="10">
    <source>
        <dbReference type="EMBL" id="SDM23431.1"/>
    </source>
</evidence>
<dbReference type="SUPFAM" id="SSF52540">
    <property type="entry name" value="P-loop containing nucleoside triphosphate hydrolases"/>
    <property type="match status" value="1"/>
</dbReference>